<evidence type="ECO:0000313" key="1">
    <source>
        <dbReference type="EMBL" id="VDL99635.1"/>
    </source>
</evidence>
<evidence type="ECO:0000313" key="2">
    <source>
        <dbReference type="Proteomes" id="UP000275846"/>
    </source>
</evidence>
<accession>A0A183T9V2</accession>
<dbReference type="PANTHER" id="PTHR45913:SF5">
    <property type="entry name" value="GENERAL TRANSCRIPTION FACTOR II-I REPEAT DOMAIN-CONTAINING PROTEIN 2A-LIKE PROTEIN"/>
    <property type="match status" value="1"/>
</dbReference>
<reference evidence="3" key="1">
    <citation type="submission" date="2016-06" db="UniProtKB">
        <authorList>
            <consortium name="WormBaseParasite"/>
        </authorList>
    </citation>
    <scope>IDENTIFICATION</scope>
</reference>
<dbReference type="EMBL" id="UYSU01037934">
    <property type="protein sequence ID" value="VDL99635.1"/>
    <property type="molecule type" value="Genomic_DNA"/>
</dbReference>
<dbReference type="PANTHER" id="PTHR45913">
    <property type="entry name" value="EPM2A-INTERACTING PROTEIN 1"/>
    <property type="match status" value="1"/>
</dbReference>
<reference evidence="1 2" key="2">
    <citation type="submission" date="2018-11" db="EMBL/GenBank/DDBJ databases">
        <authorList>
            <consortium name="Pathogen Informatics"/>
        </authorList>
    </citation>
    <scope>NUCLEOTIDE SEQUENCE [LARGE SCALE GENOMIC DNA]</scope>
    <source>
        <strain evidence="1 2">NST_G2</strain>
    </source>
</reference>
<dbReference type="OrthoDB" id="6283535at2759"/>
<dbReference type="Proteomes" id="UP000275846">
    <property type="component" value="Unassembled WGS sequence"/>
</dbReference>
<dbReference type="AlphaFoldDB" id="A0A183T9V2"/>
<evidence type="ECO:0000313" key="3">
    <source>
        <dbReference type="WBParaSite" id="SSLN_0001375301-mRNA-1"/>
    </source>
</evidence>
<dbReference type="STRING" id="70667.A0A183T9V2"/>
<dbReference type="WBParaSite" id="SSLN_0001375301-mRNA-1">
    <property type="protein sequence ID" value="SSLN_0001375301-mRNA-1"/>
    <property type="gene ID" value="SSLN_0001375301"/>
</dbReference>
<name>A0A183T9V2_SCHSO</name>
<sequence length="183" mass="21165">MEDHVRAFEAKLILWEKQLYKGNLVHFPHLAQCDAALVDTKECISVLSTMRNEFFLRFTDVRSHSQEFKIVSTSFEFFYDDDPFDVQLEKIELQASDVLLSKFPSCTNLIDFYRQLPHAQLPMLVARAKRVIAIFGSTYSCEKLFSKINFCKNNLRFQLIGNRLNDILLLNSSSLELDIASVS</sequence>
<protein>
    <submittedName>
        <fullName evidence="3">Dimer_Tnp_hAT domain-containing protein</fullName>
    </submittedName>
</protein>
<gene>
    <name evidence="1" type="ORF">SSLN_LOCUS13250</name>
</gene>
<keyword evidence="2" id="KW-1185">Reference proteome</keyword>
<organism evidence="3">
    <name type="scientific">Schistocephalus solidus</name>
    <name type="common">Tapeworm</name>
    <dbReference type="NCBI Taxonomy" id="70667"/>
    <lineage>
        <taxon>Eukaryota</taxon>
        <taxon>Metazoa</taxon>
        <taxon>Spiralia</taxon>
        <taxon>Lophotrochozoa</taxon>
        <taxon>Platyhelminthes</taxon>
        <taxon>Cestoda</taxon>
        <taxon>Eucestoda</taxon>
        <taxon>Diphyllobothriidea</taxon>
        <taxon>Diphyllobothriidae</taxon>
        <taxon>Schistocephalus</taxon>
    </lineage>
</organism>
<proteinExistence type="predicted"/>